<keyword evidence="5" id="KW-0560">Oxidoreductase</keyword>
<dbReference type="InterPro" id="IPR037069">
    <property type="entry name" value="AcylCoA_DH/ox_N_sf"/>
</dbReference>
<dbReference type="InterPro" id="IPR009100">
    <property type="entry name" value="AcylCoA_DH/oxidase_NM_dom_sf"/>
</dbReference>
<keyword evidence="3" id="KW-0285">Flavoprotein</keyword>
<keyword evidence="4" id="KW-0274">FAD</keyword>
<evidence type="ECO:0000256" key="1">
    <source>
        <dbReference type="ARBA" id="ARBA00001974"/>
    </source>
</evidence>
<comment type="caution">
    <text evidence="9">The sequence shown here is derived from an EMBL/GenBank/DDBJ whole genome shotgun (WGS) entry which is preliminary data.</text>
</comment>
<dbReference type="GO" id="GO:0050660">
    <property type="term" value="F:flavin adenine dinucleotide binding"/>
    <property type="evidence" value="ECO:0007669"/>
    <property type="project" value="InterPro"/>
</dbReference>
<organism evidence="9 10">
    <name type="scientific">Caballeronia hypogeia</name>
    <dbReference type="NCBI Taxonomy" id="1777140"/>
    <lineage>
        <taxon>Bacteria</taxon>
        <taxon>Pseudomonadati</taxon>
        <taxon>Pseudomonadota</taxon>
        <taxon>Betaproteobacteria</taxon>
        <taxon>Burkholderiales</taxon>
        <taxon>Burkholderiaceae</taxon>
        <taxon>Caballeronia</taxon>
    </lineage>
</organism>
<dbReference type="Pfam" id="PF00441">
    <property type="entry name" value="Acyl-CoA_dh_1"/>
    <property type="match status" value="1"/>
</dbReference>
<evidence type="ECO:0000259" key="7">
    <source>
        <dbReference type="Pfam" id="PF02770"/>
    </source>
</evidence>
<comment type="cofactor">
    <cofactor evidence="1">
        <name>FAD</name>
        <dbReference type="ChEBI" id="CHEBI:57692"/>
    </cofactor>
</comment>
<gene>
    <name evidence="9" type="ORF">AWB79_01802</name>
</gene>
<dbReference type="EMBL" id="FCOA02000004">
    <property type="protein sequence ID" value="SAK51887.1"/>
    <property type="molecule type" value="Genomic_DNA"/>
</dbReference>
<dbReference type="Pfam" id="PF02771">
    <property type="entry name" value="Acyl-CoA_dh_N"/>
    <property type="match status" value="1"/>
</dbReference>
<dbReference type="SUPFAM" id="SSF56645">
    <property type="entry name" value="Acyl-CoA dehydrogenase NM domain-like"/>
    <property type="match status" value="1"/>
</dbReference>
<proteinExistence type="inferred from homology"/>
<dbReference type="InterPro" id="IPR036250">
    <property type="entry name" value="AcylCo_DH-like_C"/>
</dbReference>
<name>A0A158A472_9BURK</name>
<feature type="domain" description="Acyl-CoA dehydrogenase/oxidase N-terminal" evidence="8">
    <location>
        <begin position="6"/>
        <end position="118"/>
    </location>
</feature>
<dbReference type="CDD" id="cd00567">
    <property type="entry name" value="ACAD"/>
    <property type="match status" value="1"/>
</dbReference>
<dbReference type="AlphaFoldDB" id="A0A158A472"/>
<accession>A0A158A472</accession>
<dbReference type="Pfam" id="PF02770">
    <property type="entry name" value="Acyl-CoA_dh_M"/>
    <property type="match status" value="1"/>
</dbReference>
<dbReference type="GO" id="GO:0003995">
    <property type="term" value="F:acyl-CoA dehydrogenase activity"/>
    <property type="evidence" value="ECO:0007669"/>
    <property type="project" value="TreeGrafter"/>
</dbReference>
<dbReference type="PANTHER" id="PTHR43884:SF20">
    <property type="entry name" value="ACYL-COA DEHYDROGENASE FADE28"/>
    <property type="match status" value="1"/>
</dbReference>
<dbReference type="InterPro" id="IPR046373">
    <property type="entry name" value="Acyl-CoA_Oxase/DH_mid-dom_sf"/>
</dbReference>
<feature type="domain" description="Acyl-CoA dehydrogenase/oxidase C-terminal" evidence="6">
    <location>
        <begin position="222"/>
        <end position="366"/>
    </location>
</feature>
<evidence type="ECO:0000259" key="6">
    <source>
        <dbReference type="Pfam" id="PF00441"/>
    </source>
</evidence>
<protein>
    <submittedName>
        <fullName evidence="9">Acyl-CoA dehydrogenase</fullName>
    </submittedName>
</protein>
<dbReference type="OrthoDB" id="9770681at2"/>
<feature type="domain" description="Acyl-CoA oxidase/dehydrogenase middle" evidence="7">
    <location>
        <begin position="124"/>
        <end position="204"/>
    </location>
</feature>
<dbReference type="STRING" id="1777140.AWB79_01802"/>
<evidence type="ECO:0000313" key="9">
    <source>
        <dbReference type="EMBL" id="SAK51887.1"/>
    </source>
</evidence>
<dbReference type="Gene3D" id="1.20.140.10">
    <property type="entry name" value="Butyryl-CoA Dehydrogenase, subunit A, domain 3"/>
    <property type="match status" value="1"/>
</dbReference>
<evidence type="ECO:0000313" key="10">
    <source>
        <dbReference type="Proteomes" id="UP000054851"/>
    </source>
</evidence>
<evidence type="ECO:0000259" key="8">
    <source>
        <dbReference type="Pfam" id="PF02771"/>
    </source>
</evidence>
<sequence>MDFELSEEQRMLADSLRRFIDTQYTFDDRRRISRAEAGCDRDIWRALAEMGVPGLTIPAAFGGFGESAASQLVVQRELGRGLVVEPVIAGAVMSAAVLAAHASEAQKDAWLPALAAGERMLALAYLEPASRYRPETAQCTATRQHEGYVLEGRKCVVWHGHAADGWLVSARVGASVALFIVPRDTAGVTITRYPAMDGQHGADLRFAHVKLPADALVGSASNGLDALEHGLAHGIAAQCAYASGAMERLIEITRDYLDTRKQFGKPLAAFQVLQHRLADMLVQKECALSMAYVAARALDEPDPAARRRMLSGAKVVVARAARFVGQQAVQLHGGMGLTDELNVGDYFKHLTMVDVLLGDTDYHVEQYCAAMSN</sequence>
<dbReference type="PANTHER" id="PTHR43884">
    <property type="entry name" value="ACYL-COA DEHYDROGENASE"/>
    <property type="match status" value="1"/>
</dbReference>
<comment type="similarity">
    <text evidence="2">Belongs to the acyl-CoA dehydrogenase family.</text>
</comment>
<dbReference type="Gene3D" id="2.40.110.10">
    <property type="entry name" value="Butyryl-CoA Dehydrogenase, subunit A, domain 2"/>
    <property type="match status" value="1"/>
</dbReference>
<dbReference type="Proteomes" id="UP000054851">
    <property type="component" value="Unassembled WGS sequence"/>
</dbReference>
<dbReference type="RefSeq" id="WP_061167063.1">
    <property type="nucleotide sequence ID" value="NZ_FCOA02000004.1"/>
</dbReference>
<reference evidence="9" key="1">
    <citation type="submission" date="2016-01" db="EMBL/GenBank/DDBJ databases">
        <authorList>
            <person name="Peeters C."/>
        </authorList>
    </citation>
    <scope>NUCLEOTIDE SEQUENCE</scope>
    <source>
        <strain evidence="9">LMG 29322</strain>
    </source>
</reference>
<dbReference type="InterPro" id="IPR006091">
    <property type="entry name" value="Acyl-CoA_Oxase/DH_mid-dom"/>
</dbReference>
<dbReference type="InterPro" id="IPR013786">
    <property type="entry name" value="AcylCoA_DH/ox_N"/>
</dbReference>
<evidence type="ECO:0000256" key="5">
    <source>
        <dbReference type="ARBA" id="ARBA00023002"/>
    </source>
</evidence>
<dbReference type="SUPFAM" id="SSF47203">
    <property type="entry name" value="Acyl-CoA dehydrogenase C-terminal domain-like"/>
    <property type="match status" value="1"/>
</dbReference>
<keyword evidence="10" id="KW-1185">Reference proteome</keyword>
<evidence type="ECO:0000256" key="2">
    <source>
        <dbReference type="ARBA" id="ARBA00009347"/>
    </source>
</evidence>
<evidence type="ECO:0000256" key="4">
    <source>
        <dbReference type="ARBA" id="ARBA00022827"/>
    </source>
</evidence>
<dbReference type="Gene3D" id="1.10.540.10">
    <property type="entry name" value="Acyl-CoA dehydrogenase/oxidase, N-terminal domain"/>
    <property type="match status" value="1"/>
</dbReference>
<evidence type="ECO:0000256" key="3">
    <source>
        <dbReference type="ARBA" id="ARBA00022630"/>
    </source>
</evidence>
<dbReference type="InterPro" id="IPR009075">
    <property type="entry name" value="AcylCo_DH/oxidase_C"/>
</dbReference>